<dbReference type="EMBL" id="CP038908">
    <property type="protein sequence ID" value="QGO07032.1"/>
    <property type="molecule type" value="Genomic_DNA"/>
</dbReference>
<evidence type="ECO:0000313" key="2">
    <source>
        <dbReference type="Proteomes" id="UP000422232"/>
    </source>
</evidence>
<accession>A0A9Q5VK20</accession>
<gene>
    <name evidence="1" type="ORF">Psal009_02969</name>
</gene>
<name>A0A9Q5VK20_PISSA</name>
<dbReference type="Proteomes" id="UP000422232">
    <property type="component" value="Chromosome"/>
</dbReference>
<keyword evidence="2" id="KW-1185">Reference proteome</keyword>
<proteinExistence type="predicted"/>
<protein>
    <submittedName>
        <fullName evidence="1">Uncharacterized protein</fullName>
    </submittedName>
</protein>
<evidence type="ECO:0000313" key="1">
    <source>
        <dbReference type="EMBL" id="QGO07032.1"/>
    </source>
</evidence>
<sequence>MMTYDQRMAFLTISSFILWSFLMKLNTKETFTRFMGLFIAVDCLYYLIGLTIFSAIPSGNLIAFVNIFTSFCGLVTGILLFIKIYDKWYTPFVAIEFFTCIYWFFLTLGETVSNTQYASLSKVITSLNYDLFSCFMGVIACLLWLKFAFSFKANKLAN</sequence>
<dbReference type="AlphaFoldDB" id="A0A9Q5VK20"/>
<organism evidence="1 2">
    <name type="scientific">Piscirickettsia salmonis</name>
    <dbReference type="NCBI Taxonomy" id="1238"/>
    <lineage>
        <taxon>Bacteria</taxon>
        <taxon>Pseudomonadati</taxon>
        <taxon>Pseudomonadota</taxon>
        <taxon>Gammaproteobacteria</taxon>
        <taxon>Thiotrichales</taxon>
        <taxon>Piscirickettsiaceae</taxon>
        <taxon>Piscirickettsia</taxon>
    </lineage>
</organism>
<reference evidence="1 2" key="1">
    <citation type="submission" date="2019-04" db="EMBL/GenBank/DDBJ databases">
        <title>Complete genome sequencing of Piscirickettsia salmonis strain Psal-009.</title>
        <authorList>
            <person name="Schober I."/>
            <person name="Bunk B."/>
            <person name="Sproer C."/>
            <person name="Carril G.P."/>
            <person name="Riedel T."/>
            <person name="Flores-Herrera P.A."/>
            <person name="Nourdin-Galindo G."/>
            <person name="Marshall S.H."/>
            <person name="Overmann J."/>
        </authorList>
    </citation>
    <scope>NUCLEOTIDE SEQUENCE [LARGE SCALE GENOMIC DNA]</scope>
    <source>
        <strain evidence="1 2">Psal-009</strain>
    </source>
</reference>